<proteinExistence type="predicted"/>
<sequence length="39" mass="4659">MSHRLGDFIENLIEEWIDQFGLKEVIECLEAVLKELKNR</sequence>
<evidence type="ECO:0000313" key="1">
    <source>
        <dbReference type="EMBL" id="KKM23291.1"/>
    </source>
</evidence>
<name>A0A0F9I6Q0_9ZZZZ</name>
<gene>
    <name evidence="1" type="ORF">LCGC14_1616680</name>
</gene>
<comment type="caution">
    <text evidence="1">The sequence shown here is derived from an EMBL/GenBank/DDBJ whole genome shotgun (WGS) entry which is preliminary data.</text>
</comment>
<reference evidence="1" key="1">
    <citation type="journal article" date="2015" name="Nature">
        <title>Complex archaea that bridge the gap between prokaryotes and eukaryotes.</title>
        <authorList>
            <person name="Spang A."/>
            <person name="Saw J.H."/>
            <person name="Jorgensen S.L."/>
            <person name="Zaremba-Niedzwiedzka K."/>
            <person name="Martijn J."/>
            <person name="Lind A.E."/>
            <person name="van Eijk R."/>
            <person name="Schleper C."/>
            <person name="Guy L."/>
            <person name="Ettema T.J."/>
        </authorList>
    </citation>
    <scope>NUCLEOTIDE SEQUENCE</scope>
</reference>
<organism evidence="1">
    <name type="scientific">marine sediment metagenome</name>
    <dbReference type="NCBI Taxonomy" id="412755"/>
    <lineage>
        <taxon>unclassified sequences</taxon>
        <taxon>metagenomes</taxon>
        <taxon>ecological metagenomes</taxon>
    </lineage>
</organism>
<dbReference type="EMBL" id="LAZR01013153">
    <property type="protein sequence ID" value="KKM23291.1"/>
    <property type="molecule type" value="Genomic_DNA"/>
</dbReference>
<accession>A0A0F9I6Q0</accession>
<protein>
    <submittedName>
        <fullName evidence="1">Uncharacterized protein</fullName>
    </submittedName>
</protein>
<dbReference type="AlphaFoldDB" id="A0A0F9I6Q0"/>